<name>A0ABQ8XD14_9EUKA</name>
<feature type="region of interest" description="Disordered" evidence="1">
    <location>
        <begin position="1"/>
        <end position="57"/>
    </location>
</feature>
<keyword evidence="2" id="KW-0472">Membrane</keyword>
<reference evidence="3" key="1">
    <citation type="submission" date="2022-08" db="EMBL/GenBank/DDBJ databases">
        <title>Novel sulfate-reducing endosymbionts in the free-living metamonad Anaeramoeba.</title>
        <authorList>
            <person name="Jerlstrom-Hultqvist J."/>
            <person name="Cepicka I."/>
            <person name="Gallot-Lavallee L."/>
            <person name="Salas-Leiva D."/>
            <person name="Curtis B.A."/>
            <person name="Zahonova K."/>
            <person name="Pipaliya S."/>
            <person name="Dacks J."/>
            <person name="Roger A.J."/>
        </authorList>
    </citation>
    <scope>NUCLEOTIDE SEQUENCE</scope>
    <source>
        <strain evidence="3">Schooner1</strain>
    </source>
</reference>
<keyword evidence="2" id="KW-0812">Transmembrane</keyword>
<feature type="transmembrane region" description="Helical" evidence="2">
    <location>
        <begin position="73"/>
        <end position="89"/>
    </location>
</feature>
<evidence type="ECO:0000313" key="3">
    <source>
        <dbReference type="EMBL" id="KAJ6230220.1"/>
    </source>
</evidence>
<sequence length="283" mass="32789">MSEFETNNSENIDGTSKRGGLTMINKSENKEPKEYEKKSTNPKTKKNNKNKNKNKNNNNIFNIITNIKNNHKILSSIILLFVIFCYFLFTNNKPTISFHKCNNSLDRIKLGENNLMKNKIVQLFSHSIKEDLLYLKDLNVDLGDAGSNRNQIYGQHKKRSKRILFKLELLSRYVKSNGQGISVSKEVFLDNIIDSQKRIQEFCFHNKPRFKNNKLTHTLLKFKLECQERNMSDCGSLENLSNFDSNNVNQQKPKNVFISCFKLLNVLFDRVVLLSVGLTISLL</sequence>
<feature type="compositionally biased region" description="Basic residues" evidence="1">
    <location>
        <begin position="43"/>
        <end position="54"/>
    </location>
</feature>
<proteinExistence type="predicted"/>
<organism evidence="3 4">
    <name type="scientific">Anaeramoeba flamelloides</name>
    <dbReference type="NCBI Taxonomy" id="1746091"/>
    <lineage>
        <taxon>Eukaryota</taxon>
        <taxon>Metamonada</taxon>
        <taxon>Anaeramoebidae</taxon>
        <taxon>Anaeramoeba</taxon>
    </lineage>
</organism>
<evidence type="ECO:0000313" key="4">
    <source>
        <dbReference type="Proteomes" id="UP001150062"/>
    </source>
</evidence>
<evidence type="ECO:0000256" key="2">
    <source>
        <dbReference type="SAM" id="Phobius"/>
    </source>
</evidence>
<dbReference type="EMBL" id="JAOAOG010000313">
    <property type="protein sequence ID" value="KAJ6230220.1"/>
    <property type="molecule type" value="Genomic_DNA"/>
</dbReference>
<feature type="compositionally biased region" description="Basic and acidic residues" evidence="1">
    <location>
        <begin position="27"/>
        <end position="39"/>
    </location>
</feature>
<comment type="caution">
    <text evidence="3">The sequence shown here is derived from an EMBL/GenBank/DDBJ whole genome shotgun (WGS) entry which is preliminary data.</text>
</comment>
<accession>A0ABQ8XD14</accession>
<keyword evidence="4" id="KW-1185">Reference proteome</keyword>
<feature type="compositionally biased region" description="Polar residues" evidence="1">
    <location>
        <begin position="1"/>
        <end position="14"/>
    </location>
</feature>
<evidence type="ECO:0000256" key="1">
    <source>
        <dbReference type="SAM" id="MobiDB-lite"/>
    </source>
</evidence>
<dbReference type="Proteomes" id="UP001150062">
    <property type="component" value="Unassembled WGS sequence"/>
</dbReference>
<keyword evidence="2" id="KW-1133">Transmembrane helix</keyword>
<protein>
    <submittedName>
        <fullName evidence="3">Uncharacterized protein</fullName>
    </submittedName>
</protein>
<gene>
    <name evidence="3" type="ORF">M0813_06858</name>
</gene>